<dbReference type="PANTHER" id="PTHR45661">
    <property type="entry name" value="SURFACE ANTIGEN"/>
    <property type="match status" value="1"/>
</dbReference>
<sequence length="721" mass="81113">MLRFGVFFALLTKQNYLDSEPIIDGDTITITENPNIKDLATLIYSNQLKTLIIQLKYNDIQVYGTNIIVQGPATAIPDNFMNGNTFIKTVDLSENITRLGSNCFSGSSLESITIRGRIPMLRGDSQFMNCYALKELSIDCGYISENFAANCINLTTVKLLFNTTILIDQNAFSGCYSLSSIDFSNIASIGSKAFYRTNITSLKFQTQGISIDAEAFEYSRVQTIDFGQSIAYLGQKCFLGTPLKSVKLMSVGQIGSYAFSQCTLLESIEVNYTYIPDSFASYCTSLTTVIAKRAKMIGSSAFYNCKSLKLIELSTNTDEFDTITFGSNSFMYCENLEYTFSSPMIYIFGDYAFSYCDKISLGTIITNSSIGAYSFLGCQNIESVTIQCPIGQACFMGCENLESVKYEYTTETSTNEIPDYSFCNCSSLKEFEGNDNITRVGEYAFACTKIKNVVLRRAILDTNAFAESKLETINFNFASSYSFPFFGCSKLEKITISKYTTSSNVFYNLFVYSYEDYSGVSIRKNSKVKNFKLEFEIESGNEYYTIKDDLLLYNSTEIKLVLPDYSESEFQIPSYVTDIHRFAFASNNKIKKLIFNRDLEFVSSHIFSCSDSIKELEISFDGGENHTLMSSFTYFGKLKYITIKTNINKIPSSGFANNPLLKEVILPSSCTEVGYYGFIYCPKLYKINLDKVTKFGEGCFRFTGFESFDFSKFGEEITIPD</sequence>
<dbReference type="SUPFAM" id="SSF52058">
    <property type="entry name" value="L domain-like"/>
    <property type="match status" value="1"/>
</dbReference>
<gene>
    <name evidence="1" type="ORF">TVAG_336890</name>
</gene>
<organism evidence="1 2">
    <name type="scientific">Trichomonas vaginalis (strain ATCC PRA-98 / G3)</name>
    <dbReference type="NCBI Taxonomy" id="412133"/>
    <lineage>
        <taxon>Eukaryota</taxon>
        <taxon>Metamonada</taxon>
        <taxon>Parabasalia</taxon>
        <taxon>Trichomonadida</taxon>
        <taxon>Trichomonadidae</taxon>
        <taxon>Trichomonas</taxon>
    </lineage>
</organism>
<dbReference type="AlphaFoldDB" id="A2EPV9"/>
<dbReference type="InterPro" id="IPR053139">
    <property type="entry name" value="Surface_bspA-like"/>
</dbReference>
<dbReference type="InterPro" id="IPR032675">
    <property type="entry name" value="LRR_dom_sf"/>
</dbReference>
<dbReference type="SMR" id="A2EPV9"/>
<protein>
    <recommendedName>
        <fullName evidence="3">Surface antigen BspA-like</fullName>
    </recommendedName>
</protein>
<dbReference type="InParanoid" id="A2EPV9"/>
<dbReference type="InterPro" id="IPR026906">
    <property type="entry name" value="LRR_5"/>
</dbReference>
<dbReference type="KEGG" id="tva:4763163"/>
<dbReference type="EMBL" id="DS113452">
    <property type="protein sequence ID" value="EAY05297.1"/>
    <property type="molecule type" value="Genomic_DNA"/>
</dbReference>
<dbReference type="VEuPathDB" id="TrichDB:TVAGG3_0359780"/>
<evidence type="ECO:0008006" key="3">
    <source>
        <dbReference type="Google" id="ProtNLM"/>
    </source>
</evidence>
<dbReference type="Pfam" id="PF13306">
    <property type="entry name" value="LRR_5"/>
    <property type="match status" value="4"/>
</dbReference>
<dbReference type="RefSeq" id="XP_001317520.1">
    <property type="nucleotide sequence ID" value="XM_001317485.1"/>
</dbReference>
<name>A2EPV9_TRIV3</name>
<evidence type="ECO:0000313" key="2">
    <source>
        <dbReference type="Proteomes" id="UP000001542"/>
    </source>
</evidence>
<keyword evidence="2" id="KW-1185">Reference proteome</keyword>
<evidence type="ECO:0000313" key="1">
    <source>
        <dbReference type="EMBL" id="EAY05297.1"/>
    </source>
</evidence>
<reference evidence="1" key="2">
    <citation type="journal article" date="2007" name="Science">
        <title>Draft genome sequence of the sexually transmitted pathogen Trichomonas vaginalis.</title>
        <authorList>
            <person name="Carlton J.M."/>
            <person name="Hirt R.P."/>
            <person name="Silva J.C."/>
            <person name="Delcher A.L."/>
            <person name="Schatz M."/>
            <person name="Zhao Q."/>
            <person name="Wortman J.R."/>
            <person name="Bidwell S.L."/>
            <person name="Alsmark U.C.M."/>
            <person name="Besteiro S."/>
            <person name="Sicheritz-Ponten T."/>
            <person name="Noel C.J."/>
            <person name="Dacks J.B."/>
            <person name="Foster P.G."/>
            <person name="Simillion C."/>
            <person name="Van de Peer Y."/>
            <person name="Miranda-Saavedra D."/>
            <person name="Barton G.J."/>
            <person name="Westrop G.D."/>
            <person name="Mueller S."/>
            <person name="Dessi D."/>
            <person name="Fiori P.L."/>
            <person name="Ren Q."/>
            <person name="Paulsen I."/>
            <person name="Zhang H."/>
            <person name="Bastida-Corcuera F.D."/>
            <person name="Simoes-Barbosa A."/>
            <person name="Brown M.T."/>
            <person name="Hayes R.D."/>
            <person name="Mukherjee M."/>
            <person name="Okumura C.Y."/>
            <person name="Schneider R."/>
            <person name="Smith A.J."/>
            <person name="Vanacova S."/>
            <person name="Villalvazo M."/>
            <person name="Haas B.J."/>
            <person name="Pertea M."/>
            <person name="Feldblyum T.V."/>
            <person name="Utterback T.R."/>
            <person name="Shu C.L."/>
            <person name="Osoegawa K."/>
            <person name="de Jong P.J."/>
            <person name="Hrdy I."/>
            <person name="Horvathova L."/>
            <person name="Zubacova Z."/>
            <person name="Dolezal P."/>
            <person name="Malik S.B."/>
            <person name="Logsdon J.M. Jr."/>
            <person name="Henze K."/>
            <person name="Gupta A."/>
            <person name="Wang C.C."/>
            <person name="Dunne R.L."/>
            <person name="Upcroft J.A."/>
            <person name="Upcroft P."/>
            <person name="White O."/>
            <person name="Salzberg S.L."/>
            <person name="Tang P."/>
            <person name="Chiu C.-H."/>
            <person name="Lee Y.-S."/>
            <person name="Embley T.M."/>
            <person name="Coombs G.H."/>
            <person name="Mottram J.C."/>
            <person name="Tachezy J."/>
            <person name="Fraser-Liggett C.M."/>
            <person name="Johnson P.J."/>
        </authorList>
    </citation>
    <scope>NUCLEOTIDE SEQUENCE [LARGE SCALE GENOMIC DNA]</scope>
    <source>
        <strain evidence="1">G3</strain>
    </source>
</reference>
<dbReference type="Gene3D" id="3.80.10.10">
    <property type="entry name" value="Ribonuclease Inhibitor"/>
    <property type="match status" value="4"/>
</dbReference>
<dbReference type="PANTHER" id="PTHR45661:SF3">
    <property type="entry name" value="IG-LIKE DOMAIN-CONTAINING PROTEIN"/>
    <property type="match status" value="1"/>
</dbReference>
<dbReference type="Proteomes" id="UP000001542">
    <property type="component" value="Unassembled WGS sequence"/>
</dbReference>
<accession>A2EPV9</accession>
<dbReference type="VEuPathDB" id="TrichDB:TVAG_336890"/>
<reference evidence="1" key="1">
    <citation type="submission" date="2006-10" db="EMBL/GenBank/DDBJ databases">
        <authorList>
            <person name="Amadeo P."/>
            <person name="Zhao Q."/>
            <person name="Wortman J."/>
            <person name="Fraser-Liggett C."/>
            <person name="Carlton J."/>
        </authorList>
    </citation>
    <scope>NUCLEOTIDE SEQUENCE</scope>
    <source>
        <strain evidence="1">G3</strain>
    </source>
</reference>
<proteinExistence type="predicted"/>